<dbReference type="Proteomes" id="UP000636800">
    <property type="component" value="Unassembled WGS sequence"/>
</dbReference>
<gene>
    <name evidence="1" type="ORF">HPP92_016735</name>
</gene>
<keyword evidence="2" id="KW-1185">Reference proteome</keyword>
<sequence>MKAHGWTFSMEIASIKGIGRSLELDMVQYSFVEGPKIYTGTVTGRRGKNSTLKKGQCSVEVYQQEHQKSGD</sequence>
<reference evidence="1 2" key="1">
    <citation type="journal article" date="2020" name="Nat. Food">
        <title>A phased Vanilla planifolia genome enables genetic improvement of flavour and production.</title>
        <authorList>
            <person name="Hasing T."/>
            <person name="Tang H."/>
            <person name="Brym M."/>
            <person name="Khazi F."/>
            <person name="Huang T."/>
            <person name="Chambers A.H."/>
        </authorList>
    </citation>
    <scope>NUCLEOTIDE SEQUENCE [LARGE SCALE GENOMIC DNA]</scope>
    <source>
        <tissue evidence="1">Leaf</tissue>
    </source>
</reference>
<dbReference type="EMBL" id="JADCNL010000008">
    <property type="protein sequence ID" value="KAG0470035.1"/>
    <property type="molecule type" value="Genomic_DNA"/>
</dbReference>
<proteinExistence type="predicted"/>
<accession>A0A835URJ6</accession>
<organism evidence="1 2">
    <name type="scientific">Vanilla planifolia</name>
    <name type="common">Vanilla</name>
    <dbReference type="NCBI Taxonomy" id="51239"/>
    <lineage>
        <taxon>Eukaryota</taxon>
        <taxon>Viridiplantae</taxon>
        <taxon>Streptophyta</taxon>
        <taxon>Embryophyta</taxon>
        <taxon>Tracheophyta</taxon>
        <taxon>Spermatophyta</taxon>
        <taxon>Magnoliopsida</taxon>
        <taxon>Liliopsida</taxon>
        <taxon>Asparagales</taxon>
        <taxon>Orchidaceae</taxon>
        <taxon>Vanilloideae</taxon>
        <taxon>Vanilleae</taxon>
        <taxon>Vanilla</taxon>
    </lineage>
</organism>
<evidence type="ECO:0000313" key="1">
    <source>
        <dbReference type="EMBL" id="KAG0470035.1"/>
    </source>
</evidence>
<dbReference type="AlphaFoldDB" id="A0A835URJ6"/>
<name>A0A835URJ6_VANPL</name>
<comment type="caution">
    <text evidence="1">The sequence shown here is derived from an EMBL/GenBank/DDBJ whole genome shotgun (WGS) entry which is preliminary data.</text>
</comment>
<dbReference type="OrthoDB" id="747498at2759"/>
<evidence type="ECO:0000313" key="2">
    <source>
        <dbReference type="Proteomes" id="UP000636800"/>
    </source>
</evidence>
<protein>
    <submittedName>
        <fullName evidence="1">Uncharacterized protein</fullName>
    </submittedName>
</protein>